<sequence length="66" mass="7929">MTLKMLKKLLRKDILHLKAQHVKYIISSSTCFRLFQSWITLQIFNPPSQCEFQFIIFFLYKGLFAN</sequence>
<name>A0ACB9ERG4_9ASTR</name>
<evidence type="ECO:0000313" key="2">
    <source>
        <dbReference type="Proteomes" id="UP001056120"/>
    </source>
</evidence>
<accession>A0ACB9ERG4</accession>
<dbReference type="Proteomes" id="UP001056120">
    <property type="component" value="Linkage Group LG17"/>
</dbReference>
<proteinExistence type="predicted"/>
<evidence type="ECO:0000313" key="1">
    <source>
        <dbReference type="EMBL" id="KAI3761203.1"/>
    </source>
</evidence>
<gene>
    <name evidence="1" type="ORF">L1987_51615</name>
</gene>
<protein>
    <submittedName>
        <fullName evidence="1">Uncharacterized protein</fullName>
    </submittedName>
</protein>
<reference evidence="2" key="1">
    <citation type="journal article" date="2022" name="Mol. Ecol. Resour.">
        <title>The genomes of chicory, endive, great burdock and yacon provide insights into Asteraceae palaeo-polyploidization history and plant inulin production.</title>
        <authorList>
            <person name="Fan W."/>
            <person name="Wang S."/>
            <person name="Wang H."/>
            <person name="Wang A."/>
            <person name="Jiang F."/>
            <person name="Liu H."/>
            <person name="Zhao H."/>
            <person name="Xu D."/>
            <person name="Zhang Y."/>
        </authorList>
    </citation>
    <scope>NUCLEOTIDE SEQUENCE [LARGE SCALE GENOMIC DNA]</scope>
    <source>
        <strain evidence="2">cv. Yunnan</strain>
    </source>
</reference>
<dbReference type="EMBL" id="CM042034">
    <property type="protein sequence ID" value="KAI3761203.1"/>
    <property type="molecule type" value="Genomic_DNA"/>
</dbReference>
<reference evidence="1 2" key="2">
    <citation type="journal article" date="2022" name="Mol. Ecol. Resour.">
        <title>The genomes of chicory, endive, great burdock and yacon provide insights into Asteraceae paleo-polyploidization history and plant inulin production.</title>
        <authorList>
            <person name="Fan W."/>
            <person name="Wang S."/>
            <person name="Wang H."/>
            <person name="Wang A."/>
            <person name="Jiang F."/>
            <person name="Liu H."/>
            <person name="Zhao H."/>
            <person name="Xu D."/>
            <person name="Zhang Y."/>
        </authorList>
    </citation>
    <scope>NUCLEOTIDE SEQUENCE [LARGE SCALE GENOMIC DNA]</scope>
    <source>
        <strain evidence="2">cv. Yunnan</strain>
        <tissue evidence="1">Leaves</tissue>
    </source>
</reference>
<keyword evidence="2" id="KW-1185">Reference proteome</keyword>
<organism evidence="1 2">
    <name type="scientific">Smallanthus sonchifolius</name>
    <dbReference type="NCBI Taxonomy" id="185202"/>
    <lineage>
        <taxon>Eukaryota</taxon>
        <taxon>Viridiplantae</taxon>
        <taxon>Streptophyta</taxon>
        <taxon>Embryophyta</taxon>
        <taxon>Tracheophyta</taxon>
        <taxon>Spermatophyta</taxon>
        <taxon>Magnoliopsida</taxon>
        <taxon>eudicotyledons</taxon>
        <taxon>Gunneridae</taxon>
        <taxon>Pentapetalae</taxon>
        <taxon>asterids</taxon>
        <taxon>campanulids</taxon>
        <taxon>Asterales</taxon>
        <taxon>Asteraceae</taxon>
        <taxon>Asteroideae</taxon>
        <taxon>Heliantheae alliance</taxon>
        <taxon>Millerieae</taxon>
        <taxon>Smallanthus</taxon>
    </lineage>
</organism>
<comment type="caution">
    <text evidence="1">The sequence shown here is derived from an EMBL/GenBank/DDBJ whole genome shotgun (WGS) entry which is preliminary data.</text>
</comment>